<dbReference type="PANTHER" id="PTHR30543:SF21">
    <property type="entry name" value="NAD(P)H-DEPENDENT FMN REDUCTASE LOT6"/>
    <property type="match status" value="1"/>
</dbReference>
<gene>
    <name evidence="5" type="ORF">GOP47_0015512</name>
</gene>
<dbReference type="Gene3D" id="3.40.50.360">
    <property type="match status" value="1"/>
</dbReference>
<dbReference type="AlphaFoldDB" id="A0A9D4UKR4"/>
<dbReference type="InterPro" id="IPR050712">
    <property type="entry name" value="NAD(P)H-dep_reductase"/>
</dbReference>
<dbReference type="GO" id="GO:0003955">
    <property type="term" value="F:NAD(P)H dehydrogenase (quinone) activity"/>
    <property type="evidence" value="ECO:0007669"/>
    <property type="project" value="UniProtKB-EC"/>
</dbReference>
<dbReference type="PANTHER" id="PTHR30543">
    <property type="entry name" value="CHROMATE REDUCTASE"/>
    <property type="match status" value="1"/>
</dbReference>
<evidence type="ECO:0000313" key="6">
    <source>
        <dbReference type="Proteomes" id="UP000886520"/>
    </source>
</evidence>
<dbReference type="GO" id="GO:0010181">
    <property type="term" value="F:FMN binding"/>
    <property type="evidence" value="ECO:0007669"/>
    <property type="project" value="TreeGrafter"/>
</dbReference>
<dbReference type="EC" id="1.6.5.2" evidence="1"/>
<dbReference type="EMBL" id="JABFUD020000015">
    <property type="protein sequence ID" value="KAI5069211.1"/>
    <property type="molecule type" value="Genomic_DNA"/>
</dbReference>
<feature type="domain" description="NADPH-dependent FMN reductase-like" evidence="4">
    <location>
        <begin position="18"/>
        <end position="77"/>
    </location>
</feature>
<comment type="catalytic activity">
    <reaction evidence="3">
        <text>a quinone + NADPH + H(+) = a quinol + NADP(+)</text>
        <dbReference type="Rhea" id="RHEA:46164"/>
        <dbReference type="ChEBI" id="CHEBI:15378"/>
        <dbReference type="ChEBI" id="CHEBI:24646"/>
        <dbReference type="ChEBI" id="CHEBI:57783"/>
        <dbReference type="ChEBI" id="CHEBI:58349"/>
        <dbReference type="ChEBI" id="CHEBI:132124"/>
        <dbReference type="EC" id="1.6.5.2"/>
    </reaction>
</comment>
<protein>
    <recommendedName>
        <fullName evidence="1">NAD(P)H dehydrogenase (quinone)</fullName>
        <ecNumber evidence="1">1.6.5.2</ecNumber>
    </recommendedName>
</protein>
<dbReference type="OrthoDB" id="68575at2759"/>
<sequence length="84" mass="8918">MAGAIRCSSSEITPFVVRVAAIVGSLRKASFNQGPCSQILKDIPSLEIEHIKIDQLPFVNTDLEVGGGFPEAVKRVSCSSASSR</sequence>
<dbReference type="Proteomes" id="UP000886520">
    <property type="component" value="Chromosome 15"/>
</dbReference>
<comment type="caution">
    <text evidence="5">The sequence shown here is derived from an EMBL/GenBank/DDBJ whole genome shotgun (WGS) entry which is preliminary data.</text>
</comment>
<reference evidence="5" key="1">
    <citation type="submission" date="2021-01" db="EMBL/GenBank/DDBJ databases">
        <title>Adiantum capillus-veneris genome.</title>
        <authorList>
            <person name="Fang Y."/>
            <person name="Liao Q."/>
        </authorList>
    </citation>
    <scope>NUCLEOTIDE SEQUENCE</scope>
    <source>
        <strain evidence="5">H3</strain>
        <tissue evidence="5">Leaf</tissue>
    </source>
</reference>
<evidence type="ECO:0000313" key="5">
    <source>
        <dbReference type="EMBL" id="KAI5069211.1"/>
    </source>
</evidence>
<keyword evidence="6" id="KW-1185">Reference proteome</keyword>
<organism evidence="5 6">
    <name type="scientific">Adiantum capillus-veneris</name>
    <name type="common">Maidenhair fern</name>
    <dbReference type="NCBI Taxonomy" id="13818"/>
    <lineage>
        <taxon>Eukaryota</taxon>
        <taxon>Viridiplantae</taxon>
        <taxon>Streptophyta</taxon>
        <taxon>Embryophyta</taxon>
        <taxon>Tracheophyta</taxon>
        <taxon>Polypodiopsida</taxon>
        <taxon>Polypodiidae</taxon>
        <taxon>Polypodiales</taxon>
        <taxon>Pteridineae</taxon>
        <taxon>Pteridaceae</taxon>
        <taxon>Vittarioideae</taxon>
        <taxon>Adiantum</taxon>
    </lineage>
</organism>
<evidence type="ECO:0000256" key="2">
    <source>
        <dbReference type="ARBA" id="ARBA00047678"/>
    </source>
</evidence>
<accession>A0A9D4UKR4</accession>
<evidence type="ECO:0000259" key="4">
    <source>
        <dbReference type="Pfam" id="PF03358"/>
    </source>
</evidence>
<dbReference type="Pfam" id="PF03358">
    <property type="entry name" value="FMN_red"/>
    <property type="match status" value="1"/>
</dbReference>
<evidence type="ECO:0000256" key="1">
    <source>
        <dbReference type="ARBA" id="ARBA00012648"/>
    </source>
</evidence>
<comment type="catalytic activity">
    <reaction evidence="2">
        <text>a quinone + NADH + H(+) = a quinol + NAD(+)</text>
        <dbReference type="Rhea" id="RHEA:46160"/>
        <dbReference type="ChEBI" id="CHEBI:15378"/>
        <dbReference type="ChEBI" id="CHEBI:24646"/>
        <dbReference type="ChEBI" id="CHEBI:57540"/>
        <dbReference type="ChEBI" id="CHEBI:57945"/>
        <dbReference type="ChEBI" id="CHEBI:132124"/>
        <dbReference type="EC" id="1.6.5.2"/>
    </reaction>
</comment>
<proteinExistence type="predicted"/>
<evidence type="ECO:0000256" key="3">
    <source>
        <dbReference type="ARBA" id="ARBA00048983"/>
    </source>
</evidence>
<name>A0A9D4UKR4_ADICA</name>
<dbReference type="InterPro" id="IPR005025">
    <property type="entry name" value="FMN_Rdtase-like_dom"/>
</dbReference>
<dbReference type="GO" id="GO:0005829">
    <property type="term" value="C:cytosol"/>
    <property type="evidence" value="ECO:0007669"/>
    <property type="project" value="TreeGrafter"/>
</dbReference>
<dbReference type="InterPro" id="IPR029039">
    <property type="entry name" value="Flavoprotein-like_sf"/>
</dbReference>